<name>A0A183MKY2_9TREM</name>
<organism evidence="1 2">
    <name type="scientific">Schistosoma margrebowiei</name>
    <dbReference type="NCBI Taxonomy" id="48269"/>
    <lineage>
        <taxon>Eukaryota</taxon>
        <taxon>Metazoa</taxon>
        <taxon>Spiralia</taxon>
        <taxon>Lophotrochozoa</taxon>
        <taxon>Platyhelminthes</taxon>
        <taxon>Trematoda</taxon>
        <taxon>Digenea</taxon>
        <taxon>Strigeidida</taxon>
        <taxon>Schistosomatoidea</taxon>
        <taxon>Schistosomatidae</taxon>
        <taxon>Schistosoma</taxon>
    </lineage>
</organism>
<gene>
    <name evidence="1" type="ORF">SMRZ_LOCUS16707</name>
</gene>
<dbReference type="AlphaFoldDB" id="A0A183MKY2"/>
<evidence type="ECO:0000313" key="1">
    <source>
        <dbReference type="EMBL" id="VDP21751.1"/>
    </source>
</evidence>
<proteinExistence type="predicted"/>
<sequence length="140" mass="15409">MEPVVQTEVISYDSKTSEPTESVHMNKKGNILVIDSESTLIADTQLEESTLQSNDIGVNSSCSNKQTQEDDFVTADGYVDDECILIEGSQGSSQINNTEDQLISSMNSQINQYNFSPINVEESSEINNDNNSDTKVIFSI</sequence>
<dbReference type="Proteomes" id="UP000277204">
    <property type="component" value="Unassembled WGS sequence"/>
</dbReference>
<dbReference type="EMBL" id="UZAI01017204">
    <property type="protein sequence ID" value="VDP21751.1"/>
    <property type="molecule type" value="Genomic_DNA"/>
</dbReference>
<accession>A0A183MKY2</accession>
<protein>
    <submittedName>
        <fullName evidence="1">Uncharacterized protein</fullName>
    </submittedName>
</protein>
<evidence type="ECO:0000313" key="2">
    <source>
        <dbReference type="Proteomes" id="UP000277204"/>
    </source>
</evidence>
<keyword evidence="2" id="KW-1185">Reference proteome</keyword>
<reference evidence="1 2" key="1">
    <citation type="submission" date="2018-11" db="EMBL/GenBank/DDBJ databases">
        <authorList>
            <consortium name="Pathogen Informatics"/>
        </authorList>
    </citation>
    <scope>NUCLEOTIDE SEQUENCE [LARGE SCALE GENOMIC DNA]</scope>
    <source>
        <strain evidence="1 2">Zambia</strain>
    </source>
</reference>